<reference evidence="1 2" key="1">
    <citation type="submission" date="2023-10" db="EMBL/GenBank/DDBJ databases">
        <title>Genome-Wide Identification Analysis in wild type Solanum Pinnatisectum Reveals Some Genes Defensing Phytophthora Infestans.</title>
        <authorList>
            <person name="Sun C."/>
        </authorList>
    </citation>
    <scope>NUCLEOTIDE SEQUENCE [LARGE SCALE GENOMIC DNA]</scope>
    <source>
        <strain evidence="1">LQN</strain>
        <tissue evidence="1">Leaf</tissue>
    </source>
</reference>
<protein>
    <recommendedName>
        <fullName evidence="3">Retrotransposon gag domain-containing protein</fullName>
    </recommendedName>
</protein>
<dbReference type="PANTHER" id="PTHR33223">
    <property type="entry name" value="CCHC-TYPE DOMAIN-CONTAINING PROTEIN"/>
    <property type="match status" value="1"/>
</dbReference>
<gene>
    <name evidence="1" type="ORF">R3W88_031869</name>
</gene>
<keyword evidence="2" id="KW-1185">Reference proteome</keyword>
<accession>A0AAV9LMK2</accession>
<evidence type="ECO:0008006" key="3">
    <source>
        <dbReference type="Google" id="ProtNLM"/>
    </source>
</evidence>
<dbReference type="AlphaFoldDB" id="A0AAV9LMK2"/>
<dbReference type="Proteomes" id="UP001311915">
    <property type="component" value="Unassembled WGS sequence"/>
</dbReference>
<evidence type="ECO:0000313" key="1">
    <source>
        <dbReference type="EMBL" id="KAK4726952.1"/>
    </source>
</evidence>
<dbReference type="PANTHER" id="PTHR33223:SF8">
    <property type="entry name" value="OS04G0172440 PROTEIN"/>
    <property type="match status" value="1"/>
</dbReference>
<organism evidence="1 2">
    <name type="scientific">Solanum pinnatisectum</name>
    <name type="common">tansyleaf nightshade</name>
    <dbReference type="NCBI Taxonomy" id="50273"/>
    <lineage>
        <taxon>Eukaryota</taxon>
        <taxon>Viridiplantae</taxon>
        <taxon>Streptophyta</taxon>
        <taxon>Embryophyta</taxon>
        <taxon>Tracheophyta</taxon>
        <taxon>Spermatophyta</taxon>
        <taxon>Magnoliopsida</taxon>
        <taxon>eudicotyledons</taxon>
        <taxon>Gunneridae</taxon>
        <taxon>Pentapetalae</taxon>
        <taxon>asterids</taxon>
        <taxon>lamiids</taxon>
        <taxon>Solanales</taxon>
        <taxon>Solanaceae</taxon>
        <taxon>Solanoideae</taxon>
        <taxon>Solaneae</taxon>
        <taxon>Solanum</taxon>
    </lineage>
</organism>
<name>A0AAV9LMK2_9SOLN</name>
<evidence type="ECO:0000313" key="2">
    <source>
        <dbReference type="Proteomes" id="UP001311915"/>
    </source>
</evidence>
<dbReference type="EMBL" id="JAWPEI010000005">
    <property type="protein sequence ID" value="KAK4726952.1"/>
    <property type="molecule type" value="Genomic_DNA"/>
</dbReference>
<proteinExistence type="predicted"/>
<sequence>MFPHVHLPIGFKALKFEKYDGHRDPVAHLKRYCNQLRGDGNREELLMGYFGESLMGIASEWFIDQDTSNWHTWDDLARYFVQQFQYNIDITIENFHEYAIRWREQAARVKPPMKEAEMIDVFLQVQESDYFHYLLSIVGKTCTEVIKIGEMVENDIKFGQIISQPSLKATTQLIKNGSGNLGGMKMKEDVANVVSDTQKVPRGPVYQYAPPQFHHYLPMQDTQYSIVSSQYAIYGAQ</sequence>
<comment type="caution">
    <text evidence="1">The sequence shown here is derived from an EMBL/GenBank/DDBJ whole genome shotgun (WGS) entry which is preliminary data.</text>
</comment>